<keyword evidence="7" id="KW-0804">Transcription</keyword>
<feature type="region of interest" description="Disordered" evidence="10">
    <location>
        <begin position="388"/>
        <end position="413"/>
    </location>
</feature>
<keyword evidence="4" id="KW-0805">Transcription regulation</keyword>
<proteinExistence type="inferred from homology"/>
<dbReference type="Gene3D" id="1.10.472.10">
    <property type="entry name" value="Cyclin-like"/>
    <property type="match status" value="2"/>
</dbReference>
<evidence type="ECO:0000256" key="7">
    <source>
        <dbReference type="ARBA" id="ARBA00023163"/>
    </source>
</evidence>
<reference evidence="12 13" key="1">
    <citation type="submission" date="2014-04" db="EMBL/GenBank/DDBJ databases">
        <authorList>
            <consortium name="DOE Joint Genome Institute"/>
            <person name="Kuo A."/>
            <person name="Gay G."/>
            <person name="Dore J."/>
            <person name="Kohler A."/>
            <person name="Nagy L.G."/>
            <person name="Floudas D."/>
            <person name="Copeland A."/>
            <person name="Barry K.W."/>
            <person name="Cichocki N."/>
            <person name="Veneault-Fourrey C."/>
            <person name="LaButti K."/>
            <person name="Lindquist E.A."/>
            <person name="Lipzen A."/>
            <person name="Lundell T."/>
            <person name="Morin E."/>
            <person name="Murat C."/>
            <person name="Sun H."/>
            <person name="Tunlid A."/>
            <person name="Henrissat B."/>
            <person name="Grigoriev I.V."/>
            <person name="Hibbett D.S."/>
            <person name="Martin F."/>
            <person name="Nordberg H.P."/>
            <person name="Cantor M.N."/>
            <person name="Hua S.X."/>
        </authorList>
    </citation>
    <scope>NUCLEOTIDE SEQUENCE [LARGE SCALE GENOMIC DNA]</scope>
    <source>
        <strain evidence="13">h7</strain>
    </source>
</reference>
<keyword evidence="8" id="KW-0539">Nucleus</keyword>
<protein>
    <recommendedName>
        <fullName evidence="11">Cyclin-like domain-containing protein</fullName>
    </recommendedName>
</protein>
<keyword evidence="3" id="KW-0678">Repressor</keyword>
<evidence type="ECO:0000256" key="8">
    <source>
        <dbReference type="ARBA" id="ARBA00023242"/>
    </source>
</evidence>
<dbReference type="InterPro" id="IPR043198">
    <property type="entry name" value="Cyclin/Ssn8"/>
</dbReference>
<evidence type="ECO:0000256" key="5">
    <source>
        <dbReference type="ARBA" id="ARBA00023127"/>
    </source>
</evidence>
<dbReference type="PANTHER" id="PTHR10026">
    <property type="entry name" value="CYCLIN"/>
    <property type="match status" value="1"/>
</dbReference>
<dbReference type="InterPro" id="IPR036915">
    <property type="entry name" value="Cyclin-like_sf"/>
</dbReference>
<keyword evidence="6" id="KW-0010">Activator</keyword>
<evidence type="ECO:0000256" key="2">
    <source>
        <dbReference type="ARBA" id="ARBA00008638"/>
    </source>
</evidence>
<organism evidence="12 13">
    <name type="scientific">Hebeloma cylindrosporum</name>
    <dbReference type="NCBI Taxonomy" id="76867"/>
    <lineage>
        <taxon>Eukaryota</taxon>
        <taxon>Fungi</taxon>
        <taxon>Dikarya</taxon>
        <taxon>Basidiomycota</taxon>
        <taxon>Agaricomycotina</taxon>
        <taxon>Agaricomycetes</taxon>
        <taxon>Agaricomycetidae</taxon>
        <taxon>Agaricales</taxon>
        <taxon>Agaricineae</taxon>
        <taxon>Hymenogastraceae</taxon>
        <taxon>Hebeloma</taxon>
    </lineage>
</organism>
<gene>
    <name evidence="12" type="ORF">M413DRAFT_444403</name>
</gene>
<evidence type="ECO:0000256" key="3">
    <source>
        <dbReference type="ARBA" id="ARBA00022491"/>
    </source>
</evidence>
<dbReference type="EMBL" id="KN831777">
    <property type="protein sequence ID" value="KIM42737.1"/>
    <property type="molecule type" value="Genomic_DNA"/>
</dbReference>
<dbReference type="AlphaFoldDB" id="A0A0C2YNY2"/>
<dbReference type="FunFam" id="1.10.472.10:FF:000076">
    <property type="entry name" value="RNA polymerase II holoenzyme cyclin-like subunit"/>
    <property type="match status" value="1"/>
</dbReference>
<feature type="compositionally biased region" description="Basic and acidic residues" evidence="10">
    <location>
        <begin position="400"/>
        <end position="413"/>
    </location>
</feature>
<feature type="domain" description="Cyclin-like" evidence="11">
    <location>
        <begin position="47"/>
        <end position="141"/>
    </location>
</feature>
<evidence type="ECO:0000259" key="11">
    <source>
        <dbReference type="SMART" id="SM00385"/>
    </source>
</evidence>
<dbReference type="Proteomes" id="UP000053424">
    <property type="component" value="Unassembled WGS sequence"/>
</dbReference>
<feature type="compositionally biased region" description="Basic and acidic residues" evidence="10">
    <location>
        <begin position="249"/>
        <end position="258"/>
    </location>
</feature>
<evidence type="ECO:0000313" key="13">
    <source>
        <dbReference type="Proteomes" id="UP000053424"/>
    </source>
</evidence>
<reference evidence="13" key="2">
    <citation type="submission" date="2015-01" db="EMBL/GenBank/DDBJ databases">
        <title>Evolutionary Origins and Diversification of the Mycorrhizal Mutualists.</title>
        <authorList>
            <consortium name="DOE Joint Genome Institute"/>
            <consortium name="Mycorrhizal Genomics Consortium"/>
            <person name="Kohler A."/>
            <person name="Kuo A."/>
            <person name="Nagy L.G."/>
            <person name="Floudas D."/>
            <person name="Copeland A."/>
            <person name="Barry K.W."/>
            <person name="Cichocki N."/>
            <person name="Veneault-Fourrey C."/>
            <person name="LaButti K."/>
            <person name="Lindquist E.A."/>
            <person name="Lipzen A."/>
            <person name="Lundell T."/>
            <person name="Morin E."/>
            <person name="Murat C."/>
            <person name="Riley R."/>
            <person name="Ohm R."/>
            <person name="Sun H."/>
            <person name="Tunlid A."/>
            <person name="Henrissat B."/>
            <person name="Grigoriev I.V."/>
            <person name="Hibbett D.S."/>
            <person name="Martin F."/>
        </authorList>
    </citation>
    <scope>NUCLEOTIDE SEQUENCE [LARGE SCALE GENOMIC DNA]</scope>
    <source>
        <strain evidence="13">h7</strain>
    </source>
</reference>
<feature type="compositionally biased region" description="Basic residues" evidence="10">
    <location>
        <begin position="259"/>
        <end position="268"/>
    </location>
</feature>
<sequence>MATDFWASSHYKRWLVDRATLNQARADDLLYIEDPEYLDYLSIYFANAITKLGKKLQFRQRIIATATVFFRRFYLKNSYAETDPFTVIAACCYLAAKAEESPVHIKVIVAESRSLFTQENYNVKFVLDNGKVAEMEFYLVDDLECDLVVFHPYRTLLALCKKESAASNSEEGEEEDPGIGVDDGPRYWGTGEGQLEFTAPALQTAWSIINDTYRSQLCLLYPPHLIAIAAIYLTFILHPPTRPDTSPISEREEVSPERHPRRSSRQAHHPPPAPPKKPQDPIAFLSELNVSLPLIATIAQEIISLYTLWDQYKEDVSPDSSKLAREVTNSPMPSGATPKKSSRSTDSIRAVSTPGRDETIVDASLLEGNYVTPALLSSVLHRMREAKLVDMSSPPNKASRPVDKRIERTQAAG</sequence>
<evidence type="ECO:0000313" key="12">
    <source>
        <dbReference type="EMBL" id="KIM42737.1"/>
    </source>
</evidence>
<dbReference type="Pfam" id="PF00134">
    <property type="entry name" value="Cyclin_N"/>
    <property type="match status" value="1"/>
</dbReference>
<feature type="region of interest" description="Disordered" evidence="10">
    <location>
        <begin position="242"/>
        <end position="281"/>
    </location>
</feature>
<dbReference type="HOGENOM" id="CLU_034754_5_0_1"/>
<name>A0A0C2YNY2_HEBCY</name>
<dbReference type="SMART" id="SM00385">
    <property type="entry name" value="CYCLIN"/>
    <property type="match status" value="1"/>
</dbReference>
<comment type="subcellular location">
    <subcellularLocation>
        <location evidence="1">Nucleus</location>
    </subcellularLocation>
</comment>
<accession>A0A0C2YNY2</accession>
<keyword evidence="13" id="KW-1185">Reference proteome</keyword>
<feature type="region of interest" description="Disordered" evidence="10">
    <location>
        <begin position="320"/>
        <end position="355"/>
    </location>
</feature>
<dbReference type="InterPro" id="IPR013763">
    <property type="entry name" value="Cyclin-like_dom"/>
</dbReference>
<dbReference type="CDD" id="cd20513">
    <property type="entry name" value="CYCLIN_CCNC_rpt1"/>
    <property type="match status" value="1"/>
</dbReference>
<dbReference type="GO" id="GO:0006357">
    <property type="term" value="P:regulation of transcription by RNA polymerase II"/>
    <property type="evidence" value="ECO:0007669"/>
    <property type="project" value="InterPro"/>
</dbReference>
<comment type="similarity">
    <text evidence="2">Belongs to the cyclin family. Cyclin C subfamily.</text>
</comment>
<dbReference type="STRING" id="686832.A0A0C2YNY2"/>
<evidence type="ECO:0000256" key="9">
    <source>
        <dbReference type="RuleBase" id="RU000383"/>
    </source>
</evidence>
<keyword evidence="5 9" id="KW-0195">Cyclin</keyword>
<dbReference type="SUPFAM" id="SSF47954">
    <property type="entry name" value="Cyclin-like"/>
    <property type="match status" value="2"/>
</dbReference>
<dbReference type="GO" id="GO:0005634">
    <property type="term" value="C:nucleus"/>
    <property type="evidence" value="ECO:0007669"/>
    <property type="project" value="UniProtKB-SubCell"/>
</dbReference>
<evidence type="ECO:0000256" key="6">
    <source>
        <dbReference type="ARBA" id="ARBA00023159"/>
    </source>
</evidence>
<evidence type="ECO:0000256" key="4">
    <source>
        <dbReference type="ARBA" id="ARBA00023015"/>
    </source>
</evidence>
<dbReference type="InterPro" id="IPR006671">
    <property type="entry name" value="Cyclin_N"/>
</dbReference>
<evidence type="ECO:0000256" key="1">
    <source>
        <dbReference type="ARBA" id="ARBA00004123"/>
    </source>
</evidence>
<dbReference type="OrthoDB" id="10266018at2759"/>
<dbReference type="GO" id="GO:0016538">
    <property type="term" value="F:cyclin-dependent protein serine/threonine kinase regulator activity"/>
    <property type="evidence" value="ECO:0007669"/>
    <property type="project" value="InterPro"/>
</dbReference>
<evidence type="ECO:0000256" key="10">
    <source>
        <dbReference type="SAM" id="MobiDB-lite"/>
    </source>
</evidence>